<proteinExistence type="predicted"/>
<dbReference type="EMBL" id="LR134238">
    <property type="protein sequence ID" value="VED06205.1"/>
    <property type="molecule type" value="Genomic_DNA"/>
</dbReference>
<dbReference type="AlphaFoldDB" id="A0A447X1P6"/>
<accession>A0A447X1P6</accession>
<protein>
    <submittedName>
        <fullName evidence="1">Ethanolamine ammonia-lyase light chain</fullName>
        <ecNumber evidence="1">4.3.1.7</ecNumber>
    </submittedName>
</protein>
<name>A0A447X1P6_ECOLX</name>
<gene>
    <name evidence="1" type="primary">eutC_2</name>
    <name evidence="1" type="ORF">NCTC9044_00161</name>
</gene>
<sequence>MDQKQIEEIVRSVMASMGQAAPAPSEAKCATTTCAAPVTSESCAPGFRLCGSKSVDWRWKTRIAQTY</sequence>
<reference evidence="1 2" key="1">
    <citation type="submission" date="2018-12" db="EMBL/GenBank/DDBJ databases">
        <authorList>
            <consortium name="Pathogen Informatics"/>
        </authorList>
    </citation>
    <scope>NUCLEOTIDE SEQUENCE [LARGE SCALE GENOMIC DNA]</scope>
    <source>
        <strain evidence="1 2">NCTC9044</strain>
    </source>
</reference>
<dbReference type="Proteomes" id="UP000271797">
    <property type="component" value="Chromosome"/>
</dbReference>
<evidence type="ECO:0000313" key="2">
    <source>
        <dbReference type="Proteomes" id="UP000271797"/>
    </source>
</evidence>
<dbReference type="EC" id="4.3.1.7" evidence="1"/>
<dbReference type="GO" id="GO:0008851">
    <property type="term" value="F:ethanolamine ammonia-lyase activity"/>
    <property type="evidence" value="ECO:0007669"/>
    <property type="project" value="UniProtKB-EC"/>
</dbReference>
<evidence type="ECO:0000313" key="1">
    <source>
        <dbReference type="EMBL" id="VED06205.1"/>
    </source>
</evidence>
<organism evidence="1 2">
    <name type="scientific">Escherichia coli</name>
    <dbReference type="NCBI Taxonomy" id="562"/>
    <lineage>
        <taxon>Bacteria</taxon>
        <taxon>Pseudomonadati</taxon>
        <taxon>Pseudomonadota</taxon>
        <taxon>Gammaproteobacteria</taxon>
        <taxon>Enterobacterales</taxon>
        <taxon>Enterobacteriaceae</taxon>
        <taxon>Escherichia</taxon>
    </lineage>
</organism>
<keyword evidence="1" id="KW-0456">Lyase</keyword>